<keyword evidence="10" id="KW-1185">Reference proteome</keyword>
<dbReference type="GeneID" id="20354707"/>
<dbReference type="STRING" id="644352.J3PL13"/>
<dbReference type="SUPFAM" id="SSF51658">
    <property type="entry name" value="Xylose isomerase-like"/>
    <property type="match status" value="1"/>
</dbReference>
<reference evidence="9" key="5">
    <citation type="submission" date="2018-04" db="UniProtKB">
        <authorList>
            <consortium name="EnsemblFungi"/>
        </authorList>
    </citation>
    <scope>IDENTIFICATION</scope>
    <source>
        <strain evidence="9">R3-111a-1</strain>
    </source>
</reference>
<feature type="region of interest" description="Disordered" evidence="7">
    <location>
        <begin position="36"/>
        <end position="76"/>
    </location>
</feature>
<feature type="compositionally biased region" description="Basic and acidic residues" evidence="7">
    <location>
        <begin position="639"/>
        <end position="665"/>
    </location>
</feature>
<dbReference type="Proteomes" id="UP000006039">
    <property type="component" value="Unassembled WGS sequence"/>
</dbReference>
<dbReference type="GO" id="GO:0006284">
    <property type="term" value="P:base-excision repair"/>
    <property type="evidence" value="ECO:0007669"/>
    <property type="project" value="EnsemblFungi"/>
</dbReference>
<evidence type="ECO:0000256" key="2">
    <source>
        <dbReference type="ARBA" id="ARBA00022759"/>
    </source>
</evidence>
<reference evidence="10" key="1">
    <citation type="submission" date="2010-07" db="EMBL/GenBank/DDBJ databases">
        <title>The genome sequence of Gaeumannomyces graminis var. tritici strain R3-111a-1.</title>
        <authorList>
            <consortium name="The Broad Institute Genome Sequencing Platform"/>
            <person name="Ma L.-J."/>
            <person name="Dead R."/>
            <person name="Young S."/>
            <person name="Zeng Q."/>
            <person name="Koehrsen M."/>
            <person name="Alvarado L."/>
            <person name="Berlin A."/>
            <person name="Chapman S.B."/>
            <person name="Chen Z."/>
            <person name="Freedman E."/>
            <person name="Gellesch M."/>
            <person name="Goldberg J."/>
            <person name="Griggs A."/>
            <person name="Gujja S."/>
            <person name="Heilman E.R."/>
            <person name="Heiman D."/>
            <person name="Hepburn T."/>
            <person name="Howarth C."/>
            <person name="Jen D."/>
            <person name="Larson L."/>
            <person name="Mehta T."/>
            <person name="Neiman D."/>
            <person name="Pearson M."/>
            <person name="Roberts A."/>
            <person name="Saif S."/>
            <person name="Shea T."/>
            <person name="Shenoy N."/>
            <person name="Sisk P."/>
            <person name="Stolte C."/>
            <person name="Sykes S."/>
            <person name="Walk T."/>
            <person name="White J."/>
            <person name="Yandava C."/>
            <person name="Haas B."/>
            <person name="Nusbaum C."/>
            <person name="Birren B."/>
        </authorList>
    </citation>
    <scope>NUCLEOTIDE SEQUENCE [LARGE SCALE GENOMIC DNA]</scope>
    <source>
        <strain evidence="10">R3-111a-1</strain>
    </source>
</reference>
<feature type="compositionally biased region" description="Basic and acidic residues" evidence="7">
    <location>
        <begin position="607"/>
        <end position="629"/>
    </location>
</feature>
<dbReference type="GO" id="GO:0006298">
    <property type="term" value="P:mismatch repair"/>
    <property type="evidence" value="ECO:0007669"/>
    <property type="project" value="EnsemblFungi"/>
</dbReference>
<evidence type="ECO:0000313" key="8">
    <source>
        <dbReference type="EMBL" id="EJT68171.1"/>
    </source>
</evidence>
<reference evidence="8" key="2">
    <citation type="submission" date="2010-07" db="EMBL/GenBank/DDBJ databases">
        <authorList>
            <consortium name="The Broad Institute Genome Sequencing Platform"/>
            <consortium name="Broad Institute Genome Sequencing Center for Infectious Disease"/>
            <person name="Ma L.-J."/>
            <person name="Dead R."/>
            <person name="Young S."/>
            <person name="Zeng Q."/>
            <person name="Koehrsen M."/>
            <person name="Alvarado L."/>
            <person name="Berlin A."/>
            <person name="Chapman S.B."/>
            <person name="Chen Z."/>
            <person name="Freedman E."/>
            <person name="Gellesch M."/>
            <person name="Goldberg J."/>
            <person name="Griggs A."/>
            <person name="Gujja S."/>
            <person name="Heilman E.R."/>
            <person name="Heiman D."/>
            <person name="Hepburn T."/>
            <person name="Howarth C."/>
            <person name="Jen D."/>
            <person name="Larson L."/>
            <person name="Mehta T."/>
            <person name="Neiman D."/>
            <person name="Pearson M."/>
            <person name="Roberts A."/>
            <person name="Saif S."/>
            <person name="Shea T."/>
            <person name="Shenoy N."/>
            <person name="Sisk P."/>
            <person name="Stolte C."/>
            <person name="Sykes S."/>
            <person name="Walk T."/>
            <person name="White J."/>
            <person name="Yandava C."/>
            <person name="Haas B."/>
            <person name="Nusbaum C."/>
            <person name="Birren B."/>
        </authorList>
    </citation>
    <scope>NUCLEOTIDE SEQUENCE</scope>
    <source>
        <strain evidence="8">R3-111a-1</strain>
    </source>
</reference>
<dbReference type="InterPro" id="IPR004601">
    <property type="entry name" value="UvdE"/>
</dbReference>
<dbReference type="GO" id="GO:0043504">
    <property type="term" value="P:mitochondrial DNA repair"/>
    <property type="evidence" value="ECO:0007669"/>
    <property type="project" value="EnsemblFungi"/>
</dbReference>
<feature type="region of interest" description="Disordered" evidence="7">
    <location>
        <begin position="89"/>
        <end position="122"/>
    </location>
</feature>
<dbReference type="GO" id="GO:0005739">
    <property type="term" value="C:mitochondrion"/>
    <property type="evidence" value="ECO:0007669"/>
    <property type="project" value="EnsemblFungi"/>
</dbReference>
<dbReference type="PANTHER" id="PTHR31290">
    <property type="entry name" value="UV-DAMAGE ENDONUCLEASE"/>
    <property type="match status" value="1"/>
</dbReference>
<dbReference type="GO" id="GO:0000404">
    <property type="term" value="F:heteroduplex DNA loop binding"/>
    <property type="evidence" value="ECO:0007669"/>
    <property type="project" value="EnsemblFungi"/>
</dbReference>
<evidence type="ECO:0000256" key="3">
    <source>
        <dbReference type="ARBA" id="ARBA00022763"/>
    </source>
</evidence>
<evidence type="ECO:0000256" key="4">
    <source>
        <dbReference type="ARBA" id="ARBA00022769"/>
    </source>
</evidence>
<evidence type="ECO:0000256" key="7">
    <source>
        <dbReference type="SAM" id="MobiDB-lite"/>
    </source>
</evidence>
<dbReference type="EnsemblFungi" id="EJT68171">
    <property type="protein sequence ID" value="EJT68171"/>
    <property type="gene ID" value="GGTG_14249"/>
</dbReference>
<keyword evidence="1" id="KW-0540">Nuclease</keyword>
<dbReference type="VEuPathDB" id="FungiDB:GGTG_14249"/>
<feature type="region of interest" description="Disordered" evidence="7">
    <location>
        <begin position="547"/>
        <end position="568"/>
    </location>
</feature>
<name>J3PL13_GAET3</name>
<dbReference type="PANTHER" id="PTHR31290:SF5">
    <property type="entry name" value="UV-DAMAGE ENDONUCLEASE"/>
    <property type="match status" value="1"/>
</dbReference>
<gene>
    <name evidence="9" type="primary">20354707</name>
    <name evidence="8" type="ORF">GGTG_14249</name>
</gene>
<feature type="compositionally biased region" description="Polar residues" evidence="7">
    <location>
        <begin position="63"/>
        <end position="75"/>
    </location>
</feature>
<keyword evidence="4" id="KW-0228">DNA excision</keyword>
<keyword evidence="3" id="KW-0227">DNA damage</keyword>
<protein>
    <submittedName>
        <fullName evidence="8">UV-damage endonuclease</fullName>
    </submittedName>
</protein>
<dbReference type="GO" id="GO:0070914">
    <property type="term" value="P:UV-damage excision repair"/>
    <property type="evidence" value="ECO:0007669"/>
    <property type="project" value="EnsemblFungi"/>
</dbReference>
<dbReference type="GO" id="GO:0006290">
    <property type="term" value="P:pyrimidine dimer repair"/>
    <property type="evidence" value="ECO:0007669"/>
    <property type="project" value="EnsemblFungi"/>
</dbReference>
<feature type="compositionally biased region" description="Low complexity" evidence="7">
    <location>
        <begin position="666"/>
        <end position="675"/>
    </location>
</feature>
<dbReference type="GO" id="GO:0005634">
    <property type="term" value="C:nucleus"/>
    <property type="evidence" value="ECO:0007669"/>
    <property type="project" value="EnsemblFungi"/>
</dbReference>
<evidence type="ECO:0000313" key="9">
    <source>
        <dbReference type="EnsemblFungi" id="EJT68171"/>
    </source>
</evidence>
<dbReference type="GO" id="GO:0033892">
    <property type="term" value="F:deoxyribonuclease (pyrimidine dimer) activity"/>
    <property type="evidence" value="ECO:0007669"/>
    <property type="project" value="EnsemblFungi"/>
</dbReference>
<dbReference type="Pfam" id="PF03851">
    <property type="entry name" value="UvdE"/>
    <property type="match status" value="1"/>
</dbReference>
<evidence type="ECO:0000313" key="10">
    <source>
        <dbReference type="Proteomes" id="UP000006039"/>
    </source>
</evidence>
<feature type="compositionally biased region" description="Basic and acidic residues" evidence="7">
    <location>
        <begin position="109"/>
        <end position="121"/>
    </location>
</feature>
<feature type="compositionally biased region" description="Basic and acidic residues" evidence="7">
    <location>
        <begin position="162"/>
        <end position="173"/>
    </location>
</feature>
<dbReference type="Gene3D" id="3.20.20.150">
    <property type="entry name" value="Divalent-metal-dependent TIM barrel enzymes"/>
    <property type="match status" value="1"/>
</dbReference>
<feature type="region of interest" description="Disordered" evidence="7">
    <location>
        <begin position="604"/>
        <end position="690"/>
    </location>
</feature>
<keyword evidence="2 8" id="KW-0255">Endonuclease</keyword>
<feature type="region of interest" description="Disordered" evidence="7">
    <location>
        <begin position="158"/>
        <end position="250"/>
    </location>
</feature>
<reference evidence="9" key="4">
    <citation type="journal article" date="2015" name="G3 (Bethesda)">
        <title>Genome sequences of three phytopathogenic species of the Magnaporthaceae family of fungi.</title>
        <authorList>
            <person name="Okagaki L.H."/>
            <person name="Nunes C.C."/>
            <person name="Sailsbery J."/>
            <person name="Clay B."/>
            <person name="Brown D."/>
            <person name="John T."/>
            <person name="Oh Y."/>
            <person name="Young N."/>
            <person name="Fitzgerald M."/>
            <person name="Haas B.J."/>
            <person name="Zeng Q."/>
            <person name="Young S."/>
            <person name="Adiconis X."/>
            <person name="Fan L."/>
            <person name="Levin J.Z."/>
            <person name="Mitchell T.K."/>
            <person name="Okubara P.A."/>
            <person name="Farman M.L."/>
            <person name="Kohn L.M."/>
            <person name="Birren B."/>
            <person name="Ma L.-J."/>
            <person name="Dean R.A."/>
        </authorList>
    </citation>
    <scope>NUCLEOTIDE SEQUENCE</scope>
    <source>
        <strain evidence="9">R3-111a-1</strain>
    </source>
</reference>
<dbReference type="InterPro" id="IPR036237">
    <property type="entry name" value="Xyl_isomerase-like_sf"/>
</dbReference>
<sequence>MAPRQKSSAVDGGYRKTSEDIGPHLALAVDLVTANIGAESTQATTPRRSTRLVKTEGIPPVKQSETATTNDNSEPTVRVRAERAAMGLNPTALGAPASPESNTTASDGEAFRHESEDDSKGVQHVLQGLARMERRLQRMTKRQRLKVEESINTVVALQPRLAQRDHQSRDESPATRGRQGQMSIKAQASAAAAPGHSMTANLYGRSSSDKEAGGSRHALKEAGSAEVLIKKPTPTASPADRGAARAPPVNSDILPLPWKGRLGYACLNTYLRSGRTPVFSSRTCRMASIIDHRYPLCDPTQPEHPTRNRLDKSKVADRARGLKFVQGLGMANARDIVKMLRWNERYGIRFMRLSSEMFPFASHNEHGYKLAPFASEVLAETGRVAAELGHRLTTHPGQFTQLGSPRPEVISAAVRDLEYHDEMLTLLKLPDQLDRDAVMILHLGGVYGDKAATLDRFRHNYKRLSDSIKRRLVLENDDVSWSVHDLLPLCEELNIPMVLDYHHHNIIFDPDKCREGTADLVPLMPRIRRTWERKAITMKMHYSEQCPGAVAPRDRRKHSPRVATLPPCPPDMDLMIEAKDKEQAVFELMRNFRLPGHERISCIIPHQRVDEPEPDEPPRSARAASDARKKQTGGGGRRNKNDDKAGQKLSADDARKQGEDADRVAQEAAAAVRPQMADEDIGMGGPDGRVYWPPGMEEWLRPLKRDQKRKFEAYETYEYGDVDDT</sequence>
<evidence type="ECO:0000256" key="1">
    <source>
        <dbReference type="ARBA" id="ARBA00022722"/>
    </source>
</evidence>
<dbReference type="RefSeq" id="XP_009230440.1">
    <property type="nucleotide sequence ID" value="XM_009232176.1"/>
</dbReference>
<dbReference type="NCBIfam" id="TIGR00629">
    <property type="entry name" value="uvde"/>
    <property type="match status" value="1"/>
</dbReference>
<accession>J3PL13</accession>
<feature type="compositionally biased region" description="Basic and acidic residues" evidence="7">
    <location>
        <begin position="207"/>
        <end position="220"/>
    </location>
</feature>
<keyword evidence="5" id="KW-0378">Hydrolase</keyword>
<keyword evidence="6" id="KW-0234">DNA repair</keyword>
<feature type="compositionally biased region" description="Polar residues" evidence="7">
    <location>
        <begin position="38"/>
        <end position="47"/>
    </location>
</feature>
<evidence type="ECO:0000256" key="5">
    <source>
        <dbReference type="ARBA" id="ARBA00022801"/>
    </source>
</evidence>
<feature type="region of interest" description="Disordered" evidence="7">
    <location>
        <begin position="1"/>
        <end position="22"/>
    </location>
</feature>
<dbReference type="HOGENOM" id="CLU_017168_1_0_1"/>
<evidence type="ECO:0000256" key="6">
    <source>
        <dbReference type="ARBA" id="ARBA00023204"/>
    </source>
</evidence>
<dbReference type="EMBL" id="GL385593">
    <property type="protein sequence ID" value="EJT68171.1"/>
    <property type="molecule type" value="Genomic_DNA"/>
</dbReference>
<proteinExistence type="predicted"/>
<dbReference type="OrthoDB" id="541883at2759"/>
<organism evidence="8">
    <name type="scientific">Gaeumannomyces tritici (strain R3-111a-1)</name>
    <name type="common">Wheat and barley take-all root rot fungus</name>
    <name type="synonym">Gaeumannomyces graminis var. tritici</name>
    <dbReference type="NCBI Taxonomy" id="644352"/>
    <lineage>
        <taxon>Eukaryota</taxon>
        <taxon>Fungi</taxon>
        <taxon>Dikarya</taxon>
        <taxon>Ascomycota</taxon>
        <taxon>Pezizomycotina</taxon>
        <taxon>Sordariomycetes</taxon>
        <taxon>Sordariomycetidae</taxon>
        <taxon>Magnaporthales</taxon>
        <taxon>Magnaporthaceae</taxon>
        <taxon>Gaeumannomyces</taxon>
    </lineage>
</organism>
<dbReference type="eggNOG" id="ENOG502QTMI">
    <property type="taxonomic scope" value="Eukaryota"/>
</dbReference>
<dbReference type="AlphaFoldDB" id="J3PL13"/>
<dbReference type="GO" id="GO:0006289">
    <property type="term" value="P:nucleotide-excision repair"/>
    <property type="evidence" value="ECO:0007669"/>
    <property type="project" value="InterPro"/>
</dbReference>
<reference evidence="8" key="3">
    <citation type="submission" date="2010-09" db="EMBL/GenBank/DDBJ databases">
        <title>Annotation of Gaeumannomyces graminis var. tritici R3-111a-1.</title>
        <authorList>
            <consortium name="The Broad Institute Genome Sequencing Platform"/>
            <person name="Ma L.-J."/>
            <person name="Dead R."/>
            <person name="Young S.K."/>
            <person name="Zeng Q."/>
            <person name="Gargeya S."/>
            <person name="Fitzgerald M."/>
            <person name="Haas B."/>
            <person name="Abouelleil A."/>
            <person name="Alvarado L."/>
            <person name="Arachchi H.M."/>
            <person name="Berlin A."/>
            <person name="Brown A."/>
            <person name="Chapman S.B."/>
            <person name="Chen Z."/>
            <person name="Dunbar C."/>
            <person name="Freedman E."/>
            <person name="Gearin G."/>
            <person name="Gellesch M."/>
            <person name="Goldberg J."/>
            <person name="Griggs A."/>
            <person name="Gujja S."/>
            <person name="Heiman D."/>
            <person name="Howarth C."/>
            <person name="Larson L."/>
            <person name="Lui A."/>
            <person name="MacDonald P.J.P."/>
            <person name="Mehta T."/>
            <person name="Montmayeur A."/>
            <person name="Murphy C."/>
            <person name="Neiman D."/>
            <person name="Pearson M."/>
            <person name="Priest M."/>
            <person name="Roberts A."/>
            <person name="Saif S."/>
            <person name="Shea T."/>
            <person name="Shenoy N."/>
            <person name="Sisk P."/>
            <person name="Stolte C."/>
            <person name="Sykes S."/>
            <person name="Yandava C."/>
            <person name="Wortman J."/>
            <person name="Nusbaum C."/>
            <person name="Birren B."/>
        </authorList>
    </citation>
    <scope>NUCLEOTIDE SEQUENCE</scope>
    <source>
        <strain evidence="8">R3-111a-1</strain>
    </source>
</reference>
<feature type="compositionally biased region" description="Basic and acidic residues" evidence="7">
    <location>
        <begin position="13"/>
        <end position="22"/>
    </location>
</feature>